<dbReference type="Proteomes" id="UP000278157">
    <property type="component" value="Chromosome"/>
</dbReference>
<dbReference type="RefSeq" id="WP_126361456.1">
    <property type="nucleotide sequence ID" value="NZ_CBCRZS010000003.1"/>
</dbReference>
<proteinExistence type="predicted"/>
<evidence type="ECO:0000313" key="1">
    <source>
        <dbReference type="EMBL" id="VEG84411.1"/>
    </source>
</evidence>
<evidence type="ECO:0000313" key="2">
    <source>
        <dbReference type="Proteomes" id="UP000278157"/>
    </source>
</evidence>
<name>A0A3S4SMR7_CAMUP</name>
<gene>
    <name evidence="1" type="ORF">NCTC11541_00431</name>
</gene>
<sequence length="159" mass="17912">MTILTCDYNGHKEIYTADGKEVDYSTFCDLRAKNAIEANQTALKSFLAKHKNKPNLAGFKTGDILVSSSDYSPTFFKVIATSEKTLIIAPLKALILREKDGGLCTPAKAYDYERFLSYEKFLFRVSTTKERLKIKLSQTQSLSIEKPQSPAVSFMDYLD</sequence>
<dbReference type="EMBL" id="LR134372">
    <property type="protein sequence ID" value="VEG84411.1"/>
    <property type="molecule type" value="Genomic_DNA"/>
</dbReference>
<accession>A0A3S4SMR7</accession>
<reference evidence="1 2" key="1">
    <citation type="submission" date="2018-12" db="EMBL/GenBank/DDBJ databases">
        <authorList>
            <consortium name="Pathogen Informatics"/>
        </authorList>
    </citation>
    <scope>NUCLEOTIDE SEQUENCE [LARGE SCALE GENOMIC DNA]</scope>
    <source>
        <strain evidence="1 2">NCTC11541</strain>
    </source>
</reference>
<dbReference type="AlphaFoldDB" id="A0A3S4SMR7"/>
<organism evidence="1 2">
    <name type="scientific">Campylobacter upsaliensis</name>
    <dbReference type="NCBI Taxonomy" id="28080"/>
    <lineage>
        <taxon>Bacteria</taxon>
        <taxon>Pseudomonadati</taxon>
        <taxon>Campylobacterota</taxon>
        <taxon>Epsilonproteobacteria</taxon>
        <taxon>Campylobacterales</taxon>
        <taxon>Campylobacteraceae</taxon>
        <taxon>Campylobacter</taxon>
    </lineage>
</organism>
<protein>
    <submittedName>
        <fullName evidence="1">Uncharacterized protein</fullName>
    </submittedName>
</protein>